<dbReference type="EC" id="6.3.2.17" evidence="3"/>
<keyword evidence="15" id="KW-1185">Reference proteome</keyword>
<dbReference type="GO" id="GO:0005524">
    <property type="term" value="F:ATP binding"/>
    <property type="evidence" value="ECO:0007669"/>
    <property type="project" value="UniProtKB-KW"/>
</dbReference>
<keyword evidence="7" id="KW-0547">Nucleotide-binding</keyword>
<keyword evidence="9" id="KW-0460">Magnesium</keyword>
<dbReference type="InterPro" id="IPR004101">
    <property type="entry name" value="Mur_ligase_C"/>
</dbReference>
<evidence type="ECO:0000256" key="3">
    <source>
        <dbReference type="ARBA" id="ARBA00013025"/>
    </source>
</evidence>
<dbReference type="PANTHER" id="PTHR11136:SF5">
    <property type="entry name" value="FOLYLPOLYGLUTAMATE SYNTHASE, MITOCHONDRIAL"/>
    <property type="match status" value="1"/>
</dbReference>
<dbReference type="Gene3D" id="3.90.190.20">
    <property type="entry name" value="Mur ligase, C-terminal domain"/>
    <property type="match status" value="1"/>
</dbReference>
<proteinExistence type="inferred from homology"/>
<dbReference type="HOGENOM" id="CLU_015869_0_1_1"/>
<evidence type="ECO:0000256" key="7">
    <source>
        <dbReference type="ARBA" id="ARBA00022741"/>
    </source>
</evidence>
<accession>A0A0A1TFF8</accession>
<dbReference type="NCBIfam" id="TIGR01499">
    <property type="entry name" value="folC"/>
    <property type="match status" value="1"/>
</dbReference>
<evidence type="ECO:0000256" key="4">
    <source>
        <dbReference type="ARBA" id="ARBA00022563"/>
    </source>
</evidence>
<dbReference type="GO" id="GO:0006730">
    <property type="term" value="P:one-carbon metabolic process"/>
    <property type="evidence" value="ECO:0007669"/>
    <property type="project" value="UniProtKB-KW"/>
</dbReference>
<organism evidence="14 15">
    <name type="scientific">[Torrubiella] hemipterigena</name>
    <dbReference type="NCBI Taxonomy" id="1531966"/>
    <lineage>
        <taxon>Eukaryota</taxon>
        <taxon>Fungi</taxon>
        <taxon>Dikarya</taxon>
        <taxon>Ascomycota</taxon>
        <taxon>Pezizomycotina</taxon>
        <taxon>Sordariomycetes</taxon>
        <taxon>Hypocreomycetidae</taxon>
        <taxon>Hypocreales</taxon>
        <taxon>Clavicipitaceae</taxon>
        <taxon>Clavicipitaceae incertae sedis</taxon>
        <taxon>'Torrubiella' clade</taxon>
    </lineage>
</organism>
<protein>
    <recommendedName>
        <fullName evidence="3">tetrahydrofolate synthase</fullName>
        <ecNumber evidence="3">6.3.2.17</ecNumber>
    </recommendedName>
    <alternativeName>
        <fullName evidence="11">Folylpoly-gamma-glutamate synthetase</fullName>
    </alternativeName>
    <alternativeName>
        <fullName evidence="10">Tetrahydrofolylpolyglutamate synthase</fullName>
    </alternativeName>
</protein>
<evidence type="ECO:0000256" key="1">
    <source>
        <dbReference type="ARBA" id="ARBA00005150"/>
    </source>
</evidence>
<dbReference type="Proteomes" id="UP000039046">
    <property type="component" value="Unassembled WGS sequence"/>
</dbReference>
<dbReference type="Gene3D" id="3.40.1190.10">
    <property type="entry name" value="Mur-like, catalytic domain"/>
    <property type="match status" value="1"/>
</dbReference>
<evidence type="ECO:0000256" key="8">
    <source>
        <dbReference type="ARBA" id="ARBA00022840"/>
    </source>
</evidence>
<evidence type="ECO:0000256" key="6">
    <source>
        <dbReference type="ARBA" id="ARBA00022723"/>
    </source>
</evidence>
<evidence type="ECO:0000313" key="14">
    <source>
        <dbReference type="EMBL" id="CEJ89099.1"/>
    </source>
</evidence>
<evidence type="ECO:0000256" key="9">
    <source>
        <dbReference type="ARBA" id="ARBA00022842"/>
    </source>
</evidence>
<dbReference type="Pfam" id="PF02875">
    <property type="entry name" value="Mur_ligase_C"/>
    <property type="match status" value="1"/>
</dbReference>
<reference evidence="14 15" key="1">
    <citation type="journal article" date="2015" name="Genome Announc.">
        <title>Draft Genome Sequence and Gene Annotation of the Entomopathogenic Fungus Verticillium hemipterigenum.</title>
        <authorList>
            <person name="Horn F."/>
            <person name="Habel A."/>
            <person name="Scharf D.H."/>
            <person name="Dworschak J."/>
            <person name="Brakhage A.A."/>
            <person name="Guthke R."/>
            <person name="Hertweck C."/>
            <person name="Linde J."/>
        </authorList>
    </citation>
    <scope>NUCLEOTIDE SEQUENCE [LARGE SCALE GENOMIC DNA]</scope>
</reference>
<dbReference type="GO" id="GO:0004326">
    <property type="term" value="F:tetrahydrofolylpolyglutamate synthase activity"/>
    <property type="evidence" value="ECO:0007669"/>
    <property type="project" value="UniProtKB-EC"/>
</dbReference>
<comment type="catalytic activity">
    <reaction evidence="12">
        <text>(6S)-5,6,7,8-tetrahydrofolyl-(gamma-L-Glu)(n) + L-glutamate + ATP = (6S)-5,6,7,8-tetrahydrofolyl-(gamma-L-Glu)(n+1) + ADP + phosphate + H(+)</text>
        <dbReference type="Rhea" id="RHEA:10580"/>
        <dbReference type="Rhea" id="RHEA-COMP:14738"/>
        <dbReference type="Rhea" id="RHEA-COMP:14740"/>
        <dbReference type="ChEBI" id="CHEBI:15378"/>
        <dbReference type="ChEBI" id="CHEBI:29985"/>
        <dbReference type="ChEBI" id="CHEBI:30616"/>
        <dbReference type="ChEBI" id="CHEBI:43474"/>
        <dbReference type="ChEBI" id="CHEBI:141005"/>
        <dbReference type="ChEBI" id="CHEBI:456216"/>
        <dbReference type="EC" id="6.3.2.17"/>
    </reaction>
</comment>
<comment type="pathway">
    <text evidence="1">Cofactor biosynthesis; tetrahydrofolylpolyglutamate biosynthesis.</text>
</comment>
<evidence type="ECO:0000256" key="10">
    <source>
        <dbReference type="ARBA" id="ARBA00030592"/>
    </source>
</evidence>
<evidence type="ECO:0000256" key="5">
    <source>
        <dbReference type="ARBA" id="ARBA00022598"/>
    </source>
</evidence>
<keyword evidence="5" id="KW-0436">Ligase</keyword>
<dbReference type="InterPro" id="IPR036565">
    <property type="entry name" value="Mur-like_cat_sf"/>
</dbReference>
<evidence type="ECO:0000259" key="13">
    <source>
        <dbReference type="Pfam" id="PF02875"/>
    </source>
</evidence>
<keyword evidence="4" id="KW-0554">One-carbon metabolism</keyword>
<dbReference type="EMBL" id="CDHN01000002">
    <property type="protein sequence ID" value="CEJ89099.1"/>
    <property type="molecule type" value="Genomic_DNA"/>
</dbReference>
<dbReference type="InterPro" id="IPR036615">
    <property type="entry name" value="Mur_ligase_C_dom_sf"/>
</dbReference>
<dbReference type="SUPFAM" id="SSF53623">
    <property type="entry name" value="MurD-like peptide ligases, catalytic domain"/>
    <property type="match status" value="1"/>
</dbReference>
<dbReference type="PROSITE" id="PS01012">
    <property type="entry name" value="FOLYLPOLYGLU_SYNT_2"/>
    <property type="match status" value="1"/>
</dbReference>
<name>A0A0A1TFF8_9HYPO</name>
<dbReference type="GO" id="GO:0046872">
    <property type="term" value="F:metal ion binding"/>
    <property type="evidence" value="ECO:0007669"/>
    <property type="project" value="UniProtKB-KW"/>
</dbReference>
<dbReference type="OrthoDB" id="10261039at2759"/>
<dbReference type="InterPro" id="IPR001645">
    <property type="entry name" value="Folylpolyglutamate_synth"/>
</dbReference>
<feature type="domain" description="Mur ligase C-terminal" evidence="13">
    <location>
        <begin position="300"/>
        <end position="441"/>
    </location>
</feature>
<evidence type="ECO:0000256" key="12">
    <source>
        <dbReference type="ARBA" id="ARBA00047493"/>
    </source>
</evidence>
<dbReference type="UniPathway" id="UPA00850"/>
<keyword evidence="6" id="KW-0479">Metal-binding</keyword>
<evidence type="ECO:0000256" key="11">
    <source>
        <dbReference type="ARBA" id="ARBA00030876"/>
    </source>
</evidence>
<dbReference type="GO" id="GO:0005739">
    <property type="term" value="C:mitochondrion"/>
    <property type="evidence" value="ECO:0007669"/>
    <property type="project" value="EnsemblFungi"/>
</dbReference>
<keyword evidence="8" id="KW-0067">ATP-binding</keyword>
<comment type="similarity">
    <text evidence="2">Belongs to the folylpolyglutamate synthase family.</text>
</comment>
<dbReference type="SUPFAM" id="SSF53244">
    <property type="entry name" value="MurD-like peptide ligases, peptide-binding domain"/>
    <property type="match status" value="1"/>
</dbReference>
<sequence>MTILFETQNSSNLSTLNSRSIPETIDALKRAGYSTQDLARMRHIHVAGTKGKGSVCAFATSILKRYTDVGTFTSPHLTSPRERIALNGEPISQELFTASFFNLWDRYTQSSLAEGKSQDFAHGPDSKPFYFRFLAILAWHIFLQQGIKSVVMECGIGGEHDATNILPADAVSAAVVAQLGIDHVAMLGETVEEIAWHKAGVFKKGVKGFTVASPSQPGVMRVLRSRAEEKGAELIELEEDVLSAWDGVRGILQGDFQKSNQALALLAVKAHLGMDTEPVSSLKSIPDTMVTGLKEARIRGRCEVLQQDNIRWLLDGAHTKESLQQVAKWLAQTIRPNESLSLIFNVQERNITELLTVLMEAIQVETQRPDVVSRAIFTPNEQLAATAEEGDRDLSLQQMGADAMQRLSPSCAVEVCESLSQAIASARESTTKDSSVLVTGSMRLVGTTLLEIEPDALV</sequence>
<dbReference type="STRING" id="1531966.A0A0A1TFF8"/>
<dbReference type="InterPro" id="IPR018109">
    <property type="entry name" value="Folylpolyglutamate_synth_CS"/>
</dbReference>
<dbReference type="PANTHER" id="PTHR11136">
    <property type="entry name" value="FOLYLPOLYGLUTAMATE SYNTHASE-RELATED"/>
    <property type="match status" value="1"/>
</dbReference>
<evidence type="ECO:0000313" key="15">
    <source>
        <dbReference type="Proteomes" id="UP000039046"/>
    </source>
</evidence>
<dbReference type="GO" id="GO:0005829">
    <property type="term" value="C:cytosol"/>
    <property type="evidence" value="ECO:0007669"/>
    <property type="project" value="TreeGrafter"/>
</dbReference>
<dbReference type="AlphaFoldDB" id="A0A0A1TFF8"/>
<gene>
    <name evidence="14" type="ORF">VHEMI04982</name>
</gene>
<evidence type="ECO:0000256" key="2">
    <source>
        <dbReference type="ARBA" id="ARBA00008276"/>
    </source>
</evidence>